<dbReference type="SUPFAM" id="SSF51905">
    <property type="entry name" value="FAD/NAD(P)-binding domain"/>
    <property type="match status" value="1"/>
</dbReference>
<proteinExistence type="predicted"/>
<dbReference type="AlphaFoldDB" id="A0A291QV34"/>
<accession>A0A291QV34</accession>
<reference evidence="1 2" key="1">
    <citation type="submission" date="2017-10" db="EMBL/GenBank/DDBJ databases">
        <title>Paenichitinophaga pekingensis gen. nov., sp. nov., isolated from activated sludge.</title>
        <authorList>
            <person name="Jin D."/>
            <person name="Kong X."/>
            <person name="Deng Y."/>
            <person name="Bai Z."/>
        </authorList>
    </citation>
    <scope>NUCLEOTIDE SEQUENCE [LARGE SCALE GENOMIC DNA]</scope>
    <source>
        <strain evidence="1 2">13</strain>
    </source>
</reference>
<evidence type="ECO:0000313" key="2">
    <source>
        <dbReference type="Proteomes" id="UP000220133"/>
    </source>
</evidence>
<sequence length="386" mass="44283">MTRYDYIIAGGGCAGRSLAVRLLPYLEAKGKKLLIVDREFKHSNDRTWCFWEEKQGLFESIVYKRWSNLKVASADRQLQFSIAPYQYKMIRGIDFYQFTDQLLEHAPQVDFLKAVVAEMGQDKNSAYVIIDGDKYLADYIFNSISPVVKNDPFPFIKMLQHFKGWVIETGEPVFDPGQAVFMDFDAPQTQGTGFYYVLPFTETSALIEYTVFSPAMLEDKEYDTALSGFVRTHLHATAYKILEVEKGSIPMTDYPFNRNNDRIIHTGTAGGQTKASSGYTFNFIQKDCEAILNALIEDVPIGTYRGTPGRFHTYDGILLDVLQNSSSKGKDIFMRLFERNDPRKVLKFLDNETNIWEECSIFLTLQLLDFTRSYIRRSYRIAMAGT</sequence>
<organism evidence="1 2">
    <name type="scientific">Chitinophaga caeni</name>
    <dbReference type="NCBI Taxonomy" id="2029983"/>
    <lineage>
        <taxon>Bacteria</taxon>
        <taxon>Pseudomonadati</taxon>
        <taxon>Bacteroidota</taxon>
        <taxon>Chitinophagia</taxon>
        <taxon>Chitinophagales</taxon>
        <taxon>Chitinophagaceae</taxon>
        <taxon>Chitinophaga</taxon>
    </lineage>
</organism>
<protein>
    <submittedName>
        <fullName evidence="1">Lycopene cyclase</fullName>
    </submittedName>
</protein>
<dbReference type="KEGG" id="cbae:COR50_11730"/>
<keyword evidence="2" id="KW-1185">Reference proteome</keyword>
<dbReference type="Proteomes" id="UP000220133">
    <property type="component" value="Chromosome"/>
</dbReference>
<evidence type="ECO:0000313" key="1">
    <source>
        <dbReference type="EMBL" id="ATL47781.1"/>
    </source>
</evidence>
<dbReference type="EMBL" id="CP023777">
    <property type="protein sequence ID" value="ATL47781.1"/>
    <property type="molecule type" value="Genomic_DNA"/>
</dbReference>
<dbReference type="Pfam" id="PF05834">
    <property type="entry name" value="Lycopene_cycl"/>
    <property type="match status" value="1"/>
</dbReference>
<dbReference type="OrthoDB" id="24355at2"/>
<dbReference type="RefSeq" id="WP_098194158.1">
    <property type="nucleotide sequence ID" value="NZ_CP023777.1"/>
</dbReference>
<name>A0A291QV34_9BACT</name>
<dbReference type="InterPro" id="IPR036188">
    <property type="entry name" value="FAD/NAD-bd_sf"/>
</dbReference>
<gene>
    <name evidence="1" type="ORF">COR50_11730</name>
</gene>